<dbReference type="PANTHER" id="PTHR47960">
    <property type="entry name" value="DEAD-BOX ATP-DEPENDENT RNA HELICASE 50"/>
    <property type="match status" value="1"/>
</dbReference>
<evidence type="ECO:0000256" key="4">
    <source>
        <dbReference type="ARBA" id="ARBA00022840"/>
    </source>
</evidence>
<gene>
    <name evidence="7" type="ORF">ACAOBT_LOCUS26749</name>
</gene>
<comment type="caution">
    <text evidence="7">The sequence shown here is derived from an EMBL/GenBank/DDBJ whole genome shotgun (WGS) entry which is preliminary data.</text>
</comment>
<keyword evidence="3" id="KW-0347">Helicase</keyword>
<proteinExistence type="predicted"/>
<dbReference type="InterPro" id="IPR001650">
    <property type="entry name" value="Helicase_C-like"/>
</dbReference>
<dbReference type="GO" id="GO:0004386">
    <property type="term" value="F:helicase activity"/>
    <property type="evidence" value="ECO:0007669"/>
    <property type="project" value="UniProtKB-KW"/>
</dbReference>
<dbReference type="OrthoDB" id="10256233at2759"/>
<dbReference type="CDD" id="cd18787">
    <property type="entry name" value="SF2_C_DEAD"/>
    <property type="match status" value="1"/>
</dbReference>
<reference evidence="7" key="1">
    <citation type="submission" date="2022-03" db="EMBL/GenBank/DDBJ databases">
        <authorList>
            <person name="Sayadi A."/>
        </authorList>
    </citation>
    <scope>NUCLEOTIDE SEQUENCE</scope>
</reference>
<feature type="domain" description="Helicase C-terminal" evidence="6">
    <location>
        <begin position="318"/>
        <end position="466"/>
    </location>
</feature>
<name>A0A9P0LTK1_ACAOB</name>
<dbReference type="GO" id="GO:0003676">
    <property type="term" value="F:nucleic acid binding"/>
    <property type="evidence" value="ECO:0007669"/>
    <property type="project" value="InterPro"/>
</dbReference>
<keyword evidence="2" id="KW-0378">Hydrolase</keyword>
<evidence type="ECO:0000256" key="1">
    <source>
        <dbReference type="ARBA" id="ARBA00022741"/>
    </source>
</evidence>
<dbReference type="GO" id="GO:0005524">
    <property type="term" value="F:ATP binding"/>
    <property type="evidence" value="ECO:0007669"/>
    <property type="project" value="UniProtKB-KW"/>
</dbReference>
<dbReference type="Pfam" id="PF00270">
    <property type="entry name" value="DEAD"/>
    <property type="match status" value="1"/>
</dbReference>
<dbReference type="Gene3D" id="3.40.50.300">
    <property type="entry name" value="P-loop containing nucleotide triphosphate hydrolases"/>
    <property type="match status" value="2"/>
</dbReference>
<keyword evidence="4" id="KW-0067">ATP-binding</keyword>
<dbReference type="SUPFAM" id="SSF52540">
    <property type="entry name" value="P-loop containing nucleoside triphosphate hydrolases"/>
    <property type="match status" value="1"/>
</dbReference>
<dbReference type="InterPro" id="IPR027417">
    <property type="entry name" value="P-loop_NTPase"/>
</dbReference>
<dbReference type="EMBL" id="CAKOFQ010007491">
    <property type="protein sequence ID" value="CAH2002369.1"/>
    <property type="molecule type" value="Genomic_DNA"/>
</dbReference>
<evidence type="ECO:0000313" key="7">
    <source>
        <dbReference type="EMBL" id="CAH2002369.1"/>
    </source>
</evidence>
<protein>
    <recommendedName>
        <fullName evidence="9">RNA helicase</fullName>
    </recommendedName>
</protein>
<dbReference type="PROSITE" id="PS51194">
    <property type="entry name" value="HELICASE_CTER"/>
    <property type="match status" value="1"/>
</dbReference>
<dbReference type="Pfam" id="PF00271">
    <property type="entry name" value="Helicase_C"/>
    <property type="match status" value="1"/>
</dbReference>
<sequence length="478" mass="53621">MVRIQVFSSFITQLQINRPMCTTAIPKPAKKQLIISCKRKSFDHYSTTVYNKLDSIPLASKGWTHSKAKGDFFVVNPVENSFEELQFSFQELNVDNRFMDTLKSEGITKATDFQRRAIETVGTGSHVMLAAETGCGKTLSYLLPIIQKVAENKSSGMNAPRAIVVVPNRELAYQIGEMAETLGQCLDVKVKIIVGGRTKQLMMFPHFEEVDLLVATPGVLSKLSTVGVYKLGEVAHTILDEADTLMDDSFLEKLTTLINRVPQSQIILVTATLPRKLPDILKPFEPTLKYVISPKIHKPLLNIHQKFLRLTHSAKPGYLLQIAKANKSPMLIFSNKNETCNWVSLFLSENGVDCANINGDMNYALRIDQWNKFASGKANILSATDVGSRGLNTIQVRQVLNYDFPLFAADYIHRIGRVGRFGSPDACRVTNFLTRHTEIQLLQQIELAIRRNEPIENVDGNITKIVQTKIAKKMQRVQ</sequence>
<evidence type="ECO:0000256" key="3">
    <source>
        <dbReference type="ARBA" id="ARBA00022806"/>
    </source>
</evidence>
<evidence type="ECO:0000256" key="2">
    <source>
        <dbReference type="ARBA" id="ARBA00022801"/>
    </source>
</evidence>
<dbReference type="GO" id="GO:0016787">
    <property type="term" value="F:hydrolase activity"/>
    <property type="evidence" value="ECO:0007669"/>
    <property type="project" value="UniProtKB-KW"/>
</dbReference>
<keyword evidence="8" id="KW-1185">Reference proteome</keyword>
<evidence type="ECO:0000313" key="8">
    <source>
        <dbReference type="Proteomes" id="UP001152888"/>
    </source>
</evidence>
<dbReference type="PROSITE" id="PS51192">
    <property type="entry name" value="HELICASE_ATP_BIND_1"/>
    <property type="match status" value="1"/>
</dbReference>
<evidence type="ECO:0008006" key="9">
    <source>
        <dbReference type="Google" id="ProtNLM"/>
    </source>
</evidence>
<accession>A0A9P0LTK1</accession>
<dbReference type="SMART" id="SM00490">
    <property type="entry name" value="HELICc"/>
    <property type="match status" value="1"/>
</dbReference>
<dbReference type="Proteomes" id="UP001152888">
    <property type="component" value="Unassembled WGS sequence"/>
</dbReference>
<dbReference type="AlphaFoldDB" id="A0A9P0LTK1"/>
<dbReference type="SMART" id="SM00487">
    <property type="entry name" value="DEXDc"/>
    <property type="match status" value="1"/>
</dbReference>
<organism evidence="7 8">
    <name type="scientific">Acanthoscelides obtectus</name>
    <name type="common">Bean weevil</name>
    <name type="synonym">Bruchus obtectus</name>
    <dbReference type="NCBI Taxonomy" id="200917"/>
    <lineage>
        <taxon>Eukaryota</taxon>
        <taxon>Metazoa</taxon>
        <taxon>Ecdysozoa</taxon>
        <taxon>Arthropoda</taxon>
        <taxon>Hexapoda</taxon>
        <taxon>Insecta</taxon>
        <taxon>Pterygota</taxon>
        <taxon>Neoptera</taxon>
        <taxon>Endopterygota</taxon>
        <taxon>Coleoptera</taxon>
        <taxon>Polyphaga</taxon>
        <taxon>Cucujiformia</taxon>
        <taxon>Chrysomeloidea</taxon>
        <taxon>Chrysomelidae</taxon>
        <taxon>Bruchinae</taxon>
        <taxon>Bruchini</taxon>
        <taxon>Acanthoscelides</taxon>
    </lineage>
</organism>
<keyword evidence="1" id="KW-0547">Nucleotide-binding</keyword>
<evidence type="ECO:0000259" key="5">
    <source>
        <dbReference type="PROSITE" id="PS51192"/>
    </source>
</evidence>
<dbReference type="InterPro" id="IPR011545">
    <property type="entry name" value="DEAD/DEAH_box_helicase_dom"/>
</dbReference>
<feature type="domain" description="Helicase ATP-binding" evidence="5">
    <location>
        <begin position="118"/>
        <end position="291"/>
    </location>
</feature>
<evidence type="ECO:0000259" key="6">
    <source>
        <dbReference type="PROSITE" id="PS51194"/>
    </source>
</evidence>
<dbReference type="InterPro" id="IPR014001">
    <property type="entry name" value="Helicase_ATP-bd"/>
</dbReference>